<evidence type="ECO:0000313" key="1">
    <source>
        <dbReference type="EnsemblPlants" id="KQK85769"/>
    </source>
</evidence>
<name>K3Z2P7_SETIT</name>
<evidence type="ECO:0000313" key="2">
    <source>
        <dbReference type="Proteomes" id="UP000004995"/>
    </source>
</evidence>
<dbReference type="HOGENOM" id="CLU_2927070_0_0_1"/>
<dbReference type="EnsemblPlants" id="KQK85769">
    <property type="protein sequence ID" value="KQK85769"/>
    <property type="gene ID" value="SETIT_020815mg"/>
</dbReference>
<dbReference type="Gramene" id="KQK85769">
    <property type="protein sequence ID" value="KQK85769"/>
    <property type="gene ID" value="SETIT_020815mg"/>
</dbReference>
<dbReference type="InParanoid" id="K3Z2P7"/>
<dbReference type="Proteomes" id="UP000004995">
    <property type="component" value="Unassembled WGS sequence"/>
</dbReference>
<sequence length="61" mass="6643">MPRGRHGCTTRRSMRTCNIGSPALCVVLAEVIGRHDLATAFLMDVLLITEVDNATRSTINS</sequence>
<reference evidence="2" key="1">
    <citation type="journal article" date="2012" name="Nat. Biotechnol.">
        <title>Reference genome sequence of the model plant Setaria.</title>
        <authorList>
            <person name="Bennetzen J.L."/>
            <person name="Schmutz J."/>
            <person name="Wang H."/>
            <person name="Percifield R."/>
            <person name="Hawkins J."/>
            <person name="Pontaroli A.C."/>
            <person name="Estep M."/>
            <person name="Feng L."/>
            <person name="Vaughn J.N."/>
            <person name="Grimwood J."/>
            <person name="Jenkins J."/>
            <person name="Barry K."/>
            <person name="Lindquist E."/>
            <person name="Hellsten U."/>
            <person name="Deshpande S."/>
            <person name="Wang X."/>
            <person name="Wu X."/>
            <person name="Mitros T."/>
            <person name="Triplett J."/>
            <person name="Yang X."/>
            <person name="Ye C.Y."/>
            <person name="Mauro-Herrera M."/>
            <person name="Wang L."/>
            <person name="Li P."/>
            <person name="Sharma M."/>
            <person name="Sharma R."/>
            <person name="Ronald P.C."/>
            <person name="Panaud O."/>
            <person name="Kellogg E.A."/>
            <person name="Brutnell T.P."/>
            <person name="Doust A.N."/>
            <person name="Tuskan G.A."/>
            <person name="Rokhsar D."/>
            <person name="Devos K.M."/>
        </authorList>
    </citation>
    <scope>NUCLEOTIDE SEQUENCE [LARGE SCALE GENOMIC DNA]</scope>
    <source>
        <strain evidence="2">cv. Yugu1</strain>
    </source>
</reference>
<accession>K3Z2P7</accession>
<keyword evidence="2" id="KW-1185">Reference proteome</keyword>
<dbReference type="AlphaFoldDB" id="K3Z2P7"/>
<proteinExistence type="predicted"/>
<protein>
    <submittedName>
        <fullName evidence="1">Uncharacterized protein</fullName>
    </submittedName>
</protein>
<reference evidence="1" key="2">
    <citation type="submission" date="2018-08" db="UniProtKB">
        <authorList>
            <consortium name="EnsemblPlants"/>
        </authorList>
    </citation>
    <scope>IDENTIFICATION</scope>
    <source>
        <strain evidence="1">Yugu1</strain>
    </source>
</reference>
<organism evidence="1 2">
    <name type="scientific">Setaria italica</name>
    <name type="common">Foxtail millet</name>
    <name type="synonym">Panicum italicum</name>
    <dbReference type="NCBI Taxonomy" id="4555"/>
    <lineage>
        <taxon>Eukaryota</taxon>
        <taxon>Viridiplantae</taxon>
        <taxon>Streptophyta</taxon>
        <taxon>Embryophyta</taxon>
        <taxon>Tracheophyta</taxon>
        <taxon>Spermatophyta</taxon>
        <taxon>Magnoliopsida</taxon>
        <taxon>Liliopsida</taxon>
        <taxon>Poales</taxon>
        <taxon>Poaceae</taxon>
        <taxon>PACMAD clade</taxon>
        <taxon>Panicoideae</taxon>
        <taxon>Panicodae</taxon>
        <taxon>Paniceae</taxon>
        <taxon>Cenchrinae</taxon>
        <taxon>Setaria</taxon>
    </lineage>
</organism>